<keyword evidence="2" id="KW-0547">Nucleotide-binding</keyword>
<name>A0A9X2NSL9_9BACE</name>
<dbReference type="Proteomes" id="UP001143192">
    <property type="component" value="Unassembled WGS sequence"/>
</dbReference>
<reference evidence="2" key="2">
    <citation type="submission" date="2022-04" db="EMBL/GenBank/DDBJ databases">
        <authorList>
            <person name="Fokt H."/>
            <person name="Baines J."/>
        </authorList>
    </citation>
    <scope>NUCLEOTIDE SEQUENCE</scope>
    <source>
        <strain evidence="2">KH365_2</strain>
    </source>
</reference>
<feature type="domain" description="ATPase" evidence="1">
    <location>
        <begin position="4"/>
        <end position="207"/>
    </location>
</feature>
<evidence type="ECO:0000313" key="3">
    <source>
        <dbReference type="Proteomes" id="UP001143192"/>
    </source>
</evidence>
<dbReference type="PANTHER" id="PTHR34704">
    <property type="entry name" value="ATPASE"/>
    <property type="match status" value="1"/>
</dbReference>
<dbReference type="Gene3D" id="3.40.50.300">
    <property type="entry name" value="P-loop containing nucleotide triphosphate hydrolases"/>
    <property type="match status" value="1"/>
</dbReference>
<gene>
    <name evidence="2" type="ORF">M1B79_08085</name>
</gene>
<accession>A0A9X2NSL9</accession>
<protein>
    <submittedName>
        <fullName evidence="2">ATP-binding protein</fullName>
    </submittedName>
</protein>
<reference evidence="2" key="1">
    <citation type="journal article" date="2022" name="Arch. Microbiol.">
        <title>Bacteroides muris sp. nov. isolated from the cecum of wild-derived house mice.</title>
        <authorList>
            <person name="Fokt H."/>
            <person name="Unni R."/>
            <person name="Repnik U."/>
            <person name="Schmitz R.A."/>
            <person name="Bramkamp M."/>
            <person name="Baines J.F."/>
            <person name="Unterweger D."/>
        </authorList>
    </citation>
    <scope>NUCLEOTIDE SEQUENCE</scope>
    <source>
        <strain evidence="2">KH365_2</strain>
    </source>
</reference>
<organism evidence="2 3">
    <name type="scientific">Bacteroides muris</name>
    <name type="common">ex Fokt et al. 2023</name>
    <dbReference type="NCBI Taxonomy" id="2937417"/>
    <lineage>
        <taxon>Bacteria</taxon>
        <taxon>Pseudomonadati</taxon>
        <taxon>Bacteroidota</taxon>
        <taxon>Bacteroidia</taxon>
        <taxon>Bacteroidales</taxon>
        <taxon>Bacteroidaceae</taxon>
        <taxon>Bacteroides</taxon>
    </lineage>
</organism>
<sequence>MLIGRDKEIQELQQAYDSDESKFVAIFGRRRIGKTYLVREVFQDRFAFTYSGMANASTKEQLQRFYLSLKDHGYKSTVKPNNWIEAFYMLEQYLKELPKGKKVVFLDELPWMDAPKSSFMPAFENFWNAWASARKDILLIICGSATSWMVKKILKNRGGLHNRLNNQIHLQPFNLHECELYAKSIHLPLERQEIMEAYMVFGGIPFYWSLLNKSFSLPQNIDALFFGIDSKLKNEFKELYLSLFRQPDAYLEIITVLAKKKIGMTRDEIIENANIATSGLLTKYLEDLENCGFIRRYQAIGSKTKNSLYQLIDNFTLFYFKFMEGRKNTDANYWSKIQMTSVFNSWSGLAFERVCLLHSEQIKKALGISGVITNEYSWRTAATDEHSGAQIDLLIDRSDKVINLCEIKYSDNPYTIDKKYMENLRNKVALFRQITKTRKGIALTMITSSGLVKNSYSMNNIHSQITADDLFMDA</sequence>
<proteinExistence type="predicted"/>
<dbReference type="Pfam" id="PF01637">
    <property type="entry name" value="ATPase_2"/>
    <property type="match status" value="1"/>
</dbReference>
<dbReference type="GO" id="GO:0005524">
    <property type="term" value="F:ATP binding"/>
    <property type="evidence" value="ECO:0007669"/>
    <property type="project" value="UniProtKB-KW"/>
</dbReference>
<keyword evidence="3" id="KW-1185">Reference proteome</keyword>
<evidence type="ECO:0000259" key="1">
    <source>
        <dbReference type="Pfam" id="PF01637"/>
    </source>
</evidence>
<dbReference type="PANTHER" id="PTHR34704:SF2">
    <property type="entry name" value="ATPASE"/>
    <property type="match status" value="1"/>
</dbReference>
<keyword evidence="2" id="KW-0067">ATP-binding</keyword>
<dbReference type="InterPro" id="IPR011579">
    <property type="entry name" value="ATPase_dom"/>
</dbReference>
<dbReference type="RefSeq" id="WP_257931395.1">
    <property type="nucleotide sequence ID" value="NZ_JAMZED010000015.1"/>
</dbReference>
<dbReference type="InterPro" id="IPR027417">
    <property type="entry name" value="P-loop_NTPase"/>
</dbReference>
<dbReference type="AlphaFoldDB" id="A0A9X2NSL9"/>
<evidence type="ECO:0000313" key="2">
    <source>
        <dbReference type="EMBL" id="MCR6504642.1"/>
    </source>
</evidence>
<dbReference type="SUPFAM" id="SSF52540">
    <property type="entry name" value="P-loop containing nucleoside triphosphate hydrolases"/>
    <property type="match status" value="1"/>
</dbReference>
<dbReference type="EMBL" id="JAMZED010000015">
    <property type="protein sequence ID" value="MCR6504642.1"/>
    <property type="molecule type" value="Genomic_DNA"/>
</dbReference>
<comment type="caution">
    <text evidence="2">The sequence shown here is derived from an EMBL/GenBank/DDBJ whole genome shotgun (WGS) entry which is preliminary data.</text>
</comment>